<dbReference type="PANTHER" id="PTHR43190:SF3">
    <property type="entry name" value="N-ACETYL-D-GLUCOSAMINE KINASE"/>
    <property type="match status" value="1"/>
</dbReference>
<dbReference type="InterPro" id="IPR002731">
    <property type="entry name" value="ATPase_BadF"/>
</dbReference>
<dbReference type="CDD" id="cd24079">
    <property type="entry name" value="ASKHA_NBD_PG1100-like"/>
    <property type="match status" value="1"/>
</dbReference>
<protein>
    <submittedName>
        <fullName evidence="2">BadF/BadG/BcrA/BcrD ATPase family protein</fullName>
    </submittedName>
</protein>
<dbReference type="Gene3D" id="3.30.420.40">
    <property type="match status" value="2"/>
</dbReference>
<dbReference type="Gene3D" id="1.10.720.160">
    <property type="match status" value="1"/>
</dbReference>
<dbReference type="PANTHER" id="PTHR43190">
    <property type="entry name" value="N-ACETYL-D-GLUCOSAMINE KINASE"/>
    <property type="match status" value="1"/>
</dbReference>
<sequence length="285" mass="32276">MIAIADSGSTKTDWVILDNNKNELFRTNTIGFNPYHIKSDAINEEMNKNEELKKVASQITNVYFYGAGCSADFLKQIVKDGFVDFFTNADVLIDHDLLAACYAVYRGKPAIVCILGTGSNACYFDGEKVSEATPSLAYILGDEGSGNHMGKKLLHAYFSKKMPKHLADKFTETYNLTISELNVNVYQKPLANAYLASFSKFVHEHKEEPFFQNLVYDCMREFFDNQVLPHSEARFSEVNFIGSVAHYYEEIIRAAAAEMHLEVGQIVRKPIDNVVEYHKKYILSK</sequence>
<reference evidence="2 3" key="1">
    <citation type="submission" date="2017-04" db="EMBL/GenBank/DDBJ databases">
        <authorList>
            <person name="Afonso C.L."/>
            <person name="Miller P.J."/>
            <person name="Scott M.A."/>
            <person name="Spackman E."/>
            <person name="Goraichik I."/>
            <person name="Dimitrov K.M."/>
            <person name="Suarez D.L."/>
            <person name="Swayne D.E."/>
        </authorList>
    </citation>
    <scope>NUCLEOTIDE SEQUENCE [LARGE SCALE GENOMIC DNA]</scope>
    <source>
        <strain evidence="2 3">CGMCC 1.12708</strain>
    </source>
</reference>
<dbReference type="STRING" id="1434700.SAMN06296427_105155"/>
<feature type="domain" description="ATPase BadF/BadG/BcrA/BcrD type" evidence="1">
    <location>
        <begin position="6"/>
        <end position="205"/>
    </location>
</feature>
<gene>
    <name evidence="2" type="ORF">SAMN06296427_105155</name>
</gene>
<dbReference type="InterPro" id="IPR052519">
    <property type="entry name" value="Euk-type_GlcNAc_Kinase"/>
</dbReference>
<dbReference type="SUPFAM" id="SSF53067">
    <property type="entry name" value="Actin-like ATPase domain"/>
    <property type="match status" value="2"/>
</dbReference>
<evidence type="ECO:0000313" key="2">
    <source>
        <dbReference type="EMBL" id="SMC65892.1"/>
    </source>
</evidence>
<organism evidence="2 3">
    <name type="scientific">Moheibacter sediminis</name>
    <dbReference type="NCBI Taxonomy" id="1434700"/>
    <lineage>
        <taxon>Bacteria</taxon>
        <taxon>Pseudomonadati</taxon>
        <taxon>Bacteroidota</taxon>
        <taxon>Flavobacteriia</taxon>
        <taxon>Flavobacteriales</taxon>
        <taxon>Weeksellaceae</taxon>
        <taxon>Moheibacter</taxon>
    </lineage>
</organism>
<dbReference type="AlphaFoldDB" id="A0A1W2AZJ9"/>
<dbReference type="OrthoDB" id="871343at2"/>
<proteinExistence type="predicted"/>
<evidence type="ECO:0000313" key="3">
    <source>
        <dbReference type="Proteomes" id="UP000192393"/>
    </source>
</evidence>
<dbReference type="RefSeq" id="WP_084017360.1">
    <property type="nucleotide sequence ID" value="NZ_FWXS01000005.1"/>
</dbReference>
<accession>A0A1W2AZJ9</accession>
<dbReference type="EMBL" id="FWXS01000005">
    <property type="protein sequence ID" value="SMC65892.1"/>
    <property type="molecule type" value="Genomic_DNA"/>
</dbReference>
<dbReference type="Proteomes" id="UP000192393">
    <property type="component" value="Unassembled WGS sequence"/>
</dbReference>
<dbReference type="InterPro" id="IPR043129">
    <property type="entry name" value="ATPase_NBD"/>
</dbReference>
<name>A0A1W2AZJ9_9FLAO</name>
<dbReference type="Pfam" id="PF01869">
    <property type="entry name" value="BcrAD_BadFG"/>
    <property type="match status" value="1"/>
</dbReference>
<keyword evidence="3" id="KW-1185">Reference proteome</keyword>
<evidence type="ECO:0000259" key="1">
    <source>
        <dbReference type="Pfam" id="PF01869"/>
    </source>
</evidence>